<dbReference type="EMBL" id="QRLP01000009">
    <property type="protein sequence ID" value="RHJ16400.1"/>
    <property type="molecule type" value="Genomic_DNA"/>
</dbReference>
<evidence type="ECO:0000313" key="9">
    <source>
        <dbReference type="EMBL" id="RHJ16400.1"/>
    </source>
</evidence>
<feature type="transmembrane region" description="Helical" evidence="6">
    <location>
        <begin position="150"/>
        <end position="169"/>
    </location>
</feature>
<reference evidence="9 10" key="1">
    <citation type="submission" date="2018-08" db="EMBL/GenBank/DDBJ databases">
        <title>A genome reference for cultivated species of the human gut microbiota.</title>
        <authorList>
            <person name="Zou Y."/>
            <person name="Xue W."/>
            <person name="Luo G."/>
        </authorList>
    </citation>
    <scope>NUCLEOTIDE SEQUENCE [LARGE SCALE GENOMIC DNA]</scope>
    <source>
        <strain evidence="9 10">AM12-20</strain>
    </source>
</reference>
<evidence type="ECO:0000256" key="5">
    <source>
        <dbReference type="ARBA" id="ARBA00023136"/>
    </source>
</evidence>
<dbReference type="PROSITE" id="PS50850">
    <property type="entry name" value="MFS"/>
    <property type="match status" value="1"/>
</dbReference>
<evidence type="ECO:0000256" key="1">
    <source>
        <dbReference type="ARBA" id="ARBA00004651"/>
    </source>
</evidence>
<dbReference type="PANTHER" id="PTHR43385:SF1">
    <property type="entry name" value="RIBOFLAVIN TRANSPORTER RIBJ"/>
    <property type="match status" value="1"/>
</dbReference>
<proteinExistence type="predicted"/>
<dbReference type="GO" id="GO:0022857">
    <property type="term" value="F:transmembrane transporter activity"/>
    <property type="evidence" value="ECO:0007669"/>
    <property type="project" value="InterPro"/>
</dbReference>
<feature type="transmembrane region" description="Helical" evidence="6">
    <location>
        <begin position="119"/>
        <end position="138"/>
    </location>
</feature>
<feature type="transmembrane region" description="Helical" evidence="6">
    <location>
        <begin position="86"/>
        <end position="112"/>
    </location>
</feature>
<evidence type="ECO:0000313" key="11">
    <source>
        <dbReference type="Proteomes" id="UP000470200"/>
    </source>
</evidence>
<dbReference type="AlphaFoldDB" id="A0A0G9MC84"/>
<dbReference type="Proteomes" id="UP000470200">
    <property type="component" value="Unassembled WGS sequence"/>
</dbReference>
<dbReference type="Gene3D" id="1.20.1250.20">
    <property type="entry name" value="MFS general substrate transporter like domains"/>
    <property type="match status" value="1"/>
</dbReference>
<evidence type="ECO:0000256" key="2">
    <source>
        <dbReference type="ARBA" id="ARBA00022448"/>
    </source>
</evidence>
<dbReference type="InterPro" id="IPR036259">
    <property type="entry name" value="MFS_trans_sf"/>
</dbReference>
<name>A0A0G9MC84_BIFAD</name>
<keyword evidence="5 6" id="KW-0472">Membrane</keyword>
<evidence type="ECO:0000256" key="6">
    <source>
        <dbReference type="SAM" id="Phobius"/>
    </source>
</evidence>
<evidence type="ECO:0000256" key="4">
    <source>
        <dbReference type="ARBA" id="ARBA00022989"/>
    </source>
</evidence>
<dbReference type="GO" id="GO:0005886">
    <property type="term" value="C:plasma membrane"/>
    <property type="evidence" value="ECO:0007669"/>
    <property type="project" value="UniProtKB-SubCell"/>
</dbReference>
<dbReference type="Proteomes" id="UP000284589">
    <property type="component" value="Unassembled WGS sequence"/>
</dbReference>
<evidence type="ECO:0000256" key="3">
    <source>
        <dbReference type="ARBA" id="ARBA00022692"/>
    </source>
</evidence>
<feature type="domain" description="Major facilitator superfamily (MFS) profile" evidence="7">
    <location>
        <begin position="1"/>
        <end position="384"/>
    </location>
</feature>
<evidence type="ECO:0000313" key="10">
    <source>
        <dbReference type="Proteomes" id="UP000284589"/>
    </source>
</evidence>
<feature type="transmembrane region" description="Helical" evidence="6">
    <location>
        <begin position="61"/>
        <end position="80"/>
    </location>
</feature>
<feature type="transmembrane region" description="Helical" evidence="6">
    <location>
        <begin position="202"/>
        <end position="223"/>
    </location>
</feature>
<evidence type="ECO:0000259" key="7">
    <source>
        <dbReference type="PROSITE" id="PS50850"/>
    </source>
</evidence>
<keyword evidence="4 6" id="KW-1133">Transmembrane helix</keyword>
<dbReference type="Pfam" id="PF07690">
    <property type="entry name" value="MFS_1"/>
    <property type="match status" value="1"/>
</dbReference>
<feature type="transmembrane region" description="Helical" evidence="6">
    <location>
        <begin position="229"/>
        <end position="250"/>
    </location>
</feature>
<dbReference type="InterPro" id="IPR020846">
    <property type="entry name" value="MFS_dom"/>
</dbReference>
<gene>
    <name evidence="9" type="ORF">DW139_08960</name>
    <name evidence="8" type="ORF">GA629_09840</name>
</gene>
<feature type="transmembrane region" description="Helical" evidence="6">
    <location>
        <begin position="294"/>
        <end position="317"/>
    </location>
</feature>
<keyword evidence="3 6" id="KW-0812">Transmembrane</keyword>
<accession>A0A0G9MC84</accession>
<feature type="transmembrane region" description="Helical" evidence="6">
    <location>
        <begin position="270"/>
        <end position="288"/>
    </location>
</feature>
<protein>
    <submittedName>
        <fullName evidence="8">MFS transporter</fullName>
    </submittedName>
</protein>
<feature type="transmembrane region" description="Helical" evidence="6">
    <location>
        <begin position="358"/>
        <end position="380"/>
    </location>
</feature>
<dbReference type="PANTHER" id="PTHR43385">
    <property type="entry name" value="RIBOFLAVIN TRANSPORTER RIBJ"/>
    <property type="match status" value="1"/>
</dbReference>
<comment type="caution">
    <text evidence="8">The sequence shown here is derived from an EMBL/GenBank/DDBJ whole genome shotgun (WGS) entry which is preliminary data.</text>
</comment>
<dbReference type="InterPro" id="IPR011701">
    <property type="entry name" value="MFS"/>
</dbReference>
<evidence type="ECO:0000313" key="8">
    <source>
        <dbReference type="EMBL" id="KAB5882952.1"/>
    </source>
</evidence>
<feature type="transmembrane region" description="Helical" evidence="6">
    <location>
        <begin position="329"/>
        <end position="352"/>
    </location>
</feature>
<reference evidence="8 11" key="2">
    <citation type="journal article" date="2019" name="Nat. Med.">
        <title>A library of human gut bacterial isolates paired with longitudinal multiomics data enables mechanistic microbiome research.</title>
        <authorList>
            <person name="Poyet M."/>
            <person name="Groussin M."/>
            <person name="Gibbons S.M."/>
            <person name="Avila-Pacheco J."/>
            <person name="Jiang X."/>
            <person name="Kearney S.M."/>
            <person name="Perrotta A.R."/>
            <person name="Berdy B."/>
            <person name="Zhao S."/>
            <person name="Lieberman T.D."/>
            <person name="Swanson P.K."/>
            <person name="Smith M."/>
            <person name="Roesemann S."/>
            <person name="Alexander J.E."/>
            <person name="Rich S.A."/>
            <person name="Livny J."/>
            <person name="Vlamakis H."/>
            <person name="Clish C."/>
            <person name="Bullock K."/>
            <person name="Deik A."/>
            <person name="Scott J."/>
            <person name="Pierce K.A."/>
            <person name="Xavier R.J."/>
            <person name="Alm E.J."/>
        </authorList>
    </citation>
    <scope>NUCLEOTIDE SEQUENCE [LARGE SCALE GENOMIC DNA]</scope>
    <source>
        <strain evidence="8 11">BIOML-A105</strain>
    </source>
</reference>
<dbReference type="InterPro" id="IPR052983">
    <property type="entry name" value="MFS_Riboflavin_Transporter"/>
</dbReference>
<sequence>MSFIGFALITNTSGLYFDAISRDLHVGRAKVSLTVSIRLICSAISMAAFSRFSHRIRLRPTLIGCIGICAVGFLLCSRAYALWQFYLAFAVMGLAYVIPITLMPPILLAAWFPTHFGTVLGITGCLSGLGGAIFNPLISHVIASYGWRSAYLLTGAMLMVLLLPCSYLLKPYPHGKLDTASAPNAKPAHDTRTKSGHLIGMLRSPAFLLLSAAMILLQIVSGINQHIPAYGISIGLTLTQAAWVVTARMIGASVGKLAIGSTLDRVRPQFAITLFAAIGTTGWFSLLFGANMEVAITASFLAGIGQCLLMIALPWSIRRVFPGDDYARALSVINATGQLTVAIATTVHGLIFDMTGGYGASLTLNVLLYVLAAIAIITVAHGHTQSFQHPNGD</sequence>
<keyword evidence="2" id="KW-0813">Transport</keyword>
<comment type="subcellular location">
    <subcellularLocation>
        <location evidence="1">Cell membrane</location>
        <topology evidence="1">Multi-pass membrane protein</topology>
    </subcellularLocation>
</comment>
<organism evidence="8 11">
    <name type="scientific">Bifidobacterium adolescentis</name>
    <dbReference type="NCBI Taxonomy" id="1680"/>
    <lineage>
        <taxon>Bacteria</taxon>
        <taxon>Bacillati</taxon>
        <taxon>Actinomycetota</taxon>
        <taxon>Actinomycetes</taxon>
        <taxon>Bifidobacteriales</taxon>
        <taxon>Bifidobacteriaceae</taxon>
        <taxon>Bifidobacterium</taxon>
    </lineage>
</organism>
<dbReference type="SUPFAM" id="SSF103473">
    <property type="entry name" value="MFS general substrate transporter"/>
    <property type="match status" value="1"/>
</dbReference>
<dbReference type="EMBL" id="WDIP01000014">
    <property type="protein sequence ID" value="KAB5882952.1"/>
    <property type="molecule type" value="Genomic_DNA"/>
</dbReference>